<reference evidence="1" key="1">
    <citation type="submission" date="2018-10" db="EMBL/GenBank/DDBJ databases">
        <authorList>
            <consortium name="PulseNet: The National Subtyping Network for Foodborne Disease Surveillance"/>
            <person name="Tarr C.L."/>
            <person name="Trees E."/>
            <person name="Katz L.S."/>
            <person name="Carleton-Romer H.A."/>
            <person name="Stroika S."/>
            <person name="Kucerova Z."/>
            <person name="Roache K.F."/>
            <person name="Sabol A.L."/>
            <person name="Besser J."/>
            <person name="Gerner-Smidt P."/>
        </authorList>
    </citation>
    <scope>NUCLEOTIDE SEQUENCE [LARGE SCALE GENOMIC DNA]</scope>
    <source>
        <strain evidence="1">PNUSAS038541</strain>
    </source>
</reference>
<accession>A0A403N3F6</accession>
<dbReference type="Gene3D" id="1.10.10.10">
    <property type="entry name" value="Winged helix-like DNA-binding domain superfamily/Winged helix DNA-binding domain"/>
    <property type="match status" value="1"/>
</dbReference>
<dbReference type="AlphaFoldDB" id="A0A403N3F6"/>
<organism evidence="1">
    <name type="scientific">Salmonella enterica</name>
    <name type="common">Salmonella choleraesuis</name>
    <dbReference type="NCBI Taxonomy" id="28901"/>
    <lineage>
        <taxon>Bacteria</taxon>
        <taxon>Pseudomonadati</taxon>
        <taxon>Pseudomonadota</taxon>
        <taxon>Gammaproteobacteria</taxon>
        <taxon>Enterobacterales</taxon>
        <taxon>Enterobacteriaceae</taxon>
        <taxon>Salmonella</taxon>
    </lineage>
</organism>
<gene>
    <name evidence="1" type="ORF">EAK82_24965</name>
</gene>
<sequence>MGELNVALNQAEQEIMERKTARWVYEQARGVTAKEVAKRFRLNEHTARLVIHAIMRRTDGIRCALTGTYEKTAKGRRPVKYFSVTRLPDEYQLRGKGMDK</sequence>
<protein>
    <recommendedName>
        <fullName evidence="2">DNA-binding protein</fullName>
    </recommendedName>
</protein>
<comment type="caution">
    <text evidence="1">The sequence shown here is derived from an EMBL/GenBank/DDBJ whole genome shotgun (WGS) entry which is preliminary data.</text>
</comment>
<name>A0A403N3F6_SALER</name>
<dbReference type="Proteomes" id="UP000885392">
    <property type="component" value="Unassembled WGS sequence"/>
</dbReference>
<evidence type="ECO:0000313" key="1">
    <source>
        <dbReference type="EMBL" id="MLW03355.1"/>
    </source>
</evidence>
<dbReference type="EMBL" id="RVIJ01000044">
    <property type="protein sequence ID" value="MLW03355.1"/>
    <property type="molecule type" value="Genomic_DNA"/>
</dbReference>
<dbReference type="InterPro" id="IPR036388">
    <property type="entry name" value="WH-like_DNA-bd_sf"/>
</dbReference>
<proteinExistence type="predicted"/>
<evidence type="ECO:0008006" key="2">
    <source>
        <dbReference type="Google" id="ProtNLM"/>
    </source>
</evidence>